<gene>
    <name evidence="2" type="ORF">DFR56_11735</name>
</gene>
<accession>A0A2V3VLB8</accession>
<feature type="transmembrane region" description="Helical" evidence="1">
    <location>
        <begin position="16"/>
        <end position="35"/>
    </location>
</feature>
<dbReference type="Proteomes" id="UP000247978">
    <property type="component" value="Unassembled WGS sequence"/>
</dbReference>
<dbReference type="AlphaFoldDB" id="A0A2V3VLB8"/>
<reference evidence="2 3" key="1">
    <citation type="submission" date="2018-05" db="EMBL/GenBank/DDBJ databases">
        <title>Genomic Encyclopedia of Type Strains, Phase IV (KMG-IV): sequencing the most valuable type-strain genomes for metagenomic binning, comparative biology and taxonomic classification.</title>
        <authorList>
            <person name="Goeker M."/>
        </authorList>
    </citation>
    <scope>NUCLEOTIDE SEQUENCE [LARGE SCALE GENOMIC DNA]</scope>
    <source>
        <strain evidence="2 3">DSM 28556</strain>
    </source>
</reference>
<evidence type="ECO:0000256" key="1">
    <source>
        <dbReference type="SAM" id="Phobius"/>
    </source>
</evidence>
<evidence type="ECO:0000313" key="3">
    <source>
        <dbReference type="Proteomes" id="UP000247978"/>
    </source>
</evidence>
<keyword evidence="1" id="KW-0472">Membrane</keyword>
<name>A0A2V3VLB8_9BACI</name>
<dbReference type="EMBL" id="QJJQ01000017">
    <property type="protein sequence ID" value="PXW82597.1"/>
    <property type="molecule type" value="Genomic_DNA"/>
</dbReference>
<comment type="caution">
    <text evidence="2">The sequence shown here is derived from an EMBL/GenBank/DDBJ whole genome shotgun (WGS) entry which is preliminary data.</text>
</comment>
<dbReference type="OrthoDB" id="2967280at2"/>
<protein>
    <submittedName>
        <fullName evidence="2">Uncharacterized protein</fullName>
    </submittedName>
</protein>
<keyword evidence="1" id="KW-0812">Transmembrane</keyword>
<proteinExistence type="predicted"/>
<keyword evidence="1" id="KW-1133">Transmembrane helix</keyword>
<keyword evidence="3" id="KW-1185">Reference proteome</keyword>
<evidence type="ECO:0000313" key="2">
    <source>
        <dbReference type="EMBL" id="PXW82597.1"/>
    </source>
</evidence>
<organism evidence="2 3">
    <name type="scientific">Pseudogracilibacillus auburnensis</name>
    <dbReference type="NCBI Taxonomy" id="1494959"/>
    <lineage>
        <taxon>Bacteria</taxon>
        <taxon>Bacillati</taxon>
        <taxon>Bacillota</taxon>
        <taxon>Bacilli</taxon>
        <taxon>Bacillales</taxon>
        <taxon>Bacillaceae</taxon>
        <taxon>Pseudogracilibacillus</taxon>
    </lineage>
</organism>
<sequence>MFLDLFNDLFINSSLFYVYFGVLLTTIGIHQFGYLRYTMVTTRSEFVIKDYNNVKLDLEGLKKPVFSNESFIVWFIVTFKRIDLPDDDKEDATFSNFIHMLKIRGGQKWAKTTYSPLLKNIVF</sequence>
<dbReference type="RefSeq" id="WP_146214331.1">
    <property type="nucleotide sequence ID" value="NZ_JADIJL010000005.1"/>
</dbReference>